<dbReference type="EMBL" id="MJEA01000013">
    <property type="protein sequence ID" value="OQO68891.1"/>
    <property type="molecule type" value="Genomic_DNA"/>
</dbReference>
<dbReference type="Gene3D" id="1.20.1660.10">
    <property type="entry name" value="Hypothetical protein (EF3068)"/>
    <property type="match status" value="1"/>
</dbReference>
<keyword evidence="1" id="KW-0808">Transferase</keyword>
<dbReference type="SUPFAM" id="SSF48371">
    <property type="entry name" value="ARM repeat"/>
    <property type="match status" value="1"/>
</dbReference>
<name>A0A1V8Y8E1_9ENTE</name>
<dbReference type="Proteomes" id="UP000192477">
    <property type="component" value="Unassembled WGS sequence"/>
</dbReference>
<gene>
    <name evidence="1" type="ORF">BH747_10875</name>
</gene>
<dbReference type="RefSeq" id="WP_081184493.1">
    <property type="nucleotide sequence ID" value="NZ_MJEA01000013.1"/>
</dbReference>
<reference evidence="1 2" key="1">
    <citation type="journal article" date="2017" name="BMC Microbiol.">
        <title>Comparative genomics of Enterococcus spp. isolated from bovine feces.</title>
        <authorList>
            <person name="Beukers A.G."/>
            <person name="Zaheer R."/>
            <person name="Goji N."/>
            <person name="Amoako K.K."/>
            <person name="Chaves A.V."/>
            <person name="Ward M.P."/>
            <person name="McAllister T.A."/>
        </authorList>
    </citation>
    <scope>NUCLEOTIDE SEQUENCE [LARGE SCALE GENOMIC DNA]</scope>
    <source>
        <strain evidence="1 2">F1129D 143</strain>
    </source>
</reference>
<dbReference type="Pfam" id="PF08713">
    <property type="entry name" value="DNA_alkylation"/>
    <property type="match status" value="1"/>
</dbReference>
<dbReference type="STRING" id="112904.BH747_10875"/>
<dbReference type="InterPro" id="IPR016024">
    <property type="entry name" value="ARM-type_fold"/>
</dbReference>
<organism evidence="1 2">
    <name type="scientific">Enterococcus villorum</name>
    <dbReference type="NCBI Taxonomy" id="112904"/>
    <lineage>
        <taxon>Bacteria</taxon>
        <taxon>Bacillati</taxon>
        <taxon>Bacillota</taxon>
        <taxon>Bacilli</taxon>
        <taxon>Lactobacillales</taxon>
        <taxon>Enterococcaceae</taxon>
        <taxon>Enterococcus</taxon>
    </lineage>
</organism>
<sequence>MEDLIFPKNEEKARQMAAYMKNQFSFAGMPKPERWEWQKAMLLKSKKMPLSELLFITSFYYEKAEREYQYLAIDLIQQNIKRLTLNELIHLMSLVQEKEWWDTIDAWRKVYSTWCKLHMDQLETVSLLFEKQEDFWLRRIAITLQLGFKKETNVQLLERVILEDQSTKEFFIEKAIGWALRDYSKTNAVWVKEQLTKKWHALTIREASKYL</sequence>
<dbReference type="GO" id="GO:0032259">
    <property type="term" value="P:methylation"/>
    <property type="evidence" value="ECO:0007669"/>
    <property type="project" value="UniProtKB-KW"/>
</dbReference>
<dbReference type="AlphaFoldDB" id="A0A1V8Y8E1"/>
<protein>
    <submittedName>
        <fullName evidence="1">6-O-methylguanine DNA methyltransferase</fullName>
    </submittedName>
</protein>
<dbReference type="OrthoDB" id="9775346at2"/>
<dbReference type="PANTHER" id="PTHR34070:SF1">
    <property type="entry name" value="DNA ALKYLATION REPAIR PROTEIN"/>
    <property type="match status" value="1"/>
</dbReference>
<comment type="caution">
    <text evidence="1">The sequence shown here is derived from an EMBL/GenBank/DDBJ whole genome shotgun (WGS) entry which is preliminary data.</text>
</comment>
<keyword evidence="1" id="KW-0489">Methyltransferase</keyword>
<dbReference type="Gene3D" id="1.25.40.290">
    <property type="entry name" value="ARM repeat domains"/>
    <property type="match status" value="1"/>
</dbReference>
<proteinExistence type="predicted"/>
<dbReference type="PANTHER" id="PTHR34070">
    <property type="entry name" value="ARMADILLO-TYPE FOLD"/>
    <property type="match status" value="1"/>
</dbReference>
<dbReference type="CDD" id="cd07064">
    <property type="entry name" value="AlkD_like_1"/>
    <property type="match status" value="1"/>
</dbReference>
<accession>A0A1V8Y8E1</accession>
<dbReference type="InterPro" id="IPR014825">
    <property type="entry name" value="DNA_alkylation"/>
</dbReference>
<evidence type="ECO:0000313" key="1">
    <source>
        <dbReference type="EMBL" id="OQO68891.1"/>
    </source>
</evidence>
<dbReference type="GO" id="GO:0008168">
    <property type="term" value="F:methyltransferase activity"/>
    <property type="evidence" value="ECO:0007669"/>
    <property type="project" value="UniProtKB-KW"/>
</dbReference>
<evidence type="ECO:0000313" key="2">
    <source>
        <dbReference type="Proteomes" id="UP000192477"/>
    </source>
</evidence>